<dbReference type="RefSeq" id="WP_308951941.1">
    <property type="nucleotide sequence ID" value="NZ_JARXHW010000053.1"/>
</dbReference>
<dbReference type="Proteomes" id="UP001225316">
    <property type="component" value="Unassembled WGS sequence"/>
</dbReference>
<dbReference type="InterPro" id="IPR052462">
    <property type="entry name" value="SLIRP/GR-RBP-like"/>
</dbReference>
<evidence type="ECO:0000259" key="3">
    <source>
        <dbReference type="PROSITE" id="PS50102"/>
    </source>
</evidence>
<proteinExistence type="predicted"/>
<comment type="caution">
    <text evidence="4">The sequence shown here is derived from an EMBL/GenBank/DDBJ whole genome shotgun (WGS) entry which is preliminary data.</text>
</comment>
<dbReference type="Gene3D" id="3.30.70.330">
    <property type="match status" value="1"/>
</dbReference>
<evidence type="ECO:0000256" key="1">
    <source>
        <dbReference type="ARBA" id="ARBA00022884"/>
    </source>
</evidence>
<evidence type="ECO:0000313" key="5">
    <source>
        <dbReference type="Proteomes" id="UP001225316"/>
    </source>
</evidence>
<evidence type="ECO:0000313" key="4">
    <source>
        <dbReference type="EMBL" id="MDQ8209129.1"/>
    </source>
</evidence>
<keyword evidence="1" id="KW-0694">RNA-binding</keyword>
<evidence type="ECO:0000256" key="2">
    <source>
        <dbReference type="SAM" id="MobiDB-lite"/>
    </source>
</evidence>
<dbReference type="SMART" id="SM00360">
    <property type="entry name" value="RRM"/>
    <property type="match status" value="1"/>
</dbReference>
<dbReference type="EMBL" id="JARXHW010000053">
    <property type="protein sequence ID" value="MDQ8209129.1"/>
    <property type="molecule type" value="Genomic_DNA"/>
</dbReference>
<gene>
    <name evidence="4" type="ORF">QEH52_16505</name>
</gene>
<organism evidence="4 5">
    <name type="scientific">Thalassobacterium maritimum</name>
    <dbReference type="NCBI Taxonomy" id="3041265"/>
    <lineage>
        <taxon>Bacteria</taxon>
        <taxon>Pseudomonadati</taxon>
        <taxon>Verrucomicrobiota</taxon>
        <taxon>Opitutia</taxon>
        <taxon>Puniceicoccales</taxon>
        <taxon>Coraliomargaritaceae</taxon>
        <taxon>Thalassobacterium</taxon>
    </lineage>
</organism>
<dbReference type="InterPro" id="IPR012677">
    <property type="entry name" value="Nucleotide-bd_a/b_plait_sf"/>
</dbReference>
<dbReference type="PANTHER" id="PTHR48027">
    <property type="entry name" value="HETEROGENEOUS NUCLEAR RIBONUCLEOPROTEIN 87F-RELATED"/>
    <property type="match status" value="1"/>
</dbReference>
<keyword evidence="5" id="KW-1185">Reference proteome</keyword>
<reference evidence="4 5" key="1">
    <citation type="submission" date="2023-04" db="EMBL/GenBank/DDBJ databases">
        <title>A novel bacteria isolated from coastal sediment.</title>
        <authorList>
            <person name="Liu X.-J."/>
            <person name="Du Z.-J."/>
        </authorList>
    </citation>
    <scope>NUCLEOTIDE SEQUENCE [LARGE SCALE GENOMIC DNA]</scope>
    <source>
        <strain evidence="4 5">SDUM461003</strain>
    </source>
</reference>
<dbReference type="InterPro" id="IPR000504">
    <property type="entry name" value="RRM_dom"/>
</dbReference>
<dbReference type="Pfam" id="PF00076">
    <property type="entry name" value="RRM_1"/>
    <property type="match status" value="1"/>
</dbReference>
<dbReference type="SUPFAM" id="SSF54928">
    <property type="entry name" value="RNA-binding domain, RBD"/>
    <property type="match status" value="1"/>
</dbReference>
<sequence>MSVRLYVGNLSFDATAEDLREIFGQTGAVEDTAIVTRPGGGRPRGFGFVTMVDDAAAQEAIRQLDGQEVAGRQLVVNVAKERPSNDKATDDKAGAASHDETGRSDEATV</sequence>
<feature type="compositionally biased region" description="Basic and acidic residues" evidence="2">
    <location>
        <begin position="79"/>
        <end position="109"/>
    </location>
</feature>
<name>A0ABU1AY83_9BACT</name>
<feature type="region of interest" description="Disordered" evidence="2">
    <location>
        <begin position="78"/>
        <end position="109"/>
    </location>
</feature>
<protein>
    <submittedName>
        <fullName evidence="4">RNA-binding protein</fullName>
    </submittedName>
</protein>
<dbReference type="PROSITE" id="PS50102">
    <property type="entry name" value="RRM"/>
    <property type="match status" value="1"/>
</dbReference>
<accession>A0ABU1AY83</accession>
<feature type="domain" description="RRM" evidence="3">
    <location>
        <begin position="3"/>
        <end position="81"/>
    </location>
</feature>
<dbReference type="InterPro" id="IPR035979">
    <property type="entry name" value="RBD_domain_sf"/>
</dbReference>